<keyword evidence="2" id="KW-0732">Signal</keyword>
<feature type="signal peptide" evidence="2">
    <location>
        <begin position="1"/>
        <end position="26"/>
    </location>
</feature>
<feature type="region of interest" description="Disordered" evidence="1">
    <location>
        <begin position="50"/>
        <end position="86"/>
    </location>
</feature>
<protein>
    <submittedName>
        <fullName evidence="3">Uncharacterized protein</fullName>
    </submittedName>
</protein>
<sequence length="314" mass="34808">MYMKMYAKKLPVLFIIAMLLSACVNGGQTTREQASINAAASSTGNAASTVSNSVAQKSEEAGAGDSTALNTAGAENSEKTKTAELKTASEDELAEIEAIYRSLYIGELFESGYIYLEPFSTKRDVFNEKINLDKYPLSIKFYSFLSGSDSCFAAQFDSIFSYYVPAREESSSYFLQAFSEPEQHGLRYKLQANTDESLVGITLSGYEISNNTISNQGRKRPYSPEEHKKALSLIEKDKEIPGPDRTLDFISLENTIAGAEQICLLGIKDTPYEVLFSKYFAHTSEYTANVYVADFIKGGEVAKTYEKYNWDGPY</sequence>
<feature type="chain" id="PRO_5038816021" evidence="2">
    <location>
        <begin position="27"/>
        <end position="314"/>
    </location>
</feature>
<evidence type="ECO:0000256" key="2">
    <source>
        <dbReference type="SAM" id="SignalP"/>
    </source>
</evidence>
<dbReference type="RefSeq" id="WP_080065212.1">
    <property type="nucleotide sequence ID" value="NZ_MZGX01000018.1"/>
</dbReference>
<name>A0A1V4SHK1_RUMHU</name>
<evidence type="ECO:0000313" key="3">
    <source>
        <dbReference type="EMBL" id="OPX43412.1"/>
    </source>
</evidence>
<comment type="caution">
    <text evidence="3">The sequence shown here is derived from an EMBL/GenBank/DDBJ whole genome shotgun (WGS) entry which is preliminary data.</text>
</comment>
<proteinExistence type="predicted"/>
<dbReference type="AlphaFoldDB" id="A0A1V4SHK1"/>
<organism evidence="3 4">
    <name type="scientific">Ruminiclostridium hungatei</name>
    <name type="common">Clostridium hungatei</name>
    <dbReference type="NCBI Taxonomy" id="48256"/>
    <lineage>
        <taxon>Bacteria</taxon>
        <taxon>Bacillati</taxon>
        <taxon>Bacillota</taxon>
        <taxon>Clostridia</taxon>
        <taxon>Eubacteriales</taxon>
        <taxon>Oscillospiraceae</taxon>
        <taxon>Ruminiclostridium</taxon>
    </lineage>
</organism>
<feature type="compositionally biased region" description="Basic and acidic residues" evidence="1">
    <location>
        <begin position="76"/>
        <end position="86"/>
    </location>
</feature>
<dbReference type="PROSITE" id="PS51257">
    <property type="entry name" value="PROKAR_LIPOPROTEIN"/>
    <property type="match status" value="1"/>
</dbReference>
<dbReference type="STRING" id="48256.CLHUN_27570"/>
<dbReference type="EMBL" id="MZGX01000018">
    <property type="protein sequence ID" value="OPX43412.1"/>
    <property type="molecule type" value="Genomic_DNA"/>
</dbReference>
<dbReference type="OrthoDB" id="346062at2"/>
<gene>
    <name evidence="3" type="ORF">CLHUN_27570</name>
</gene>
<dbReference type="Proteomes" id="UP000191554">
    <property type="component" value="Unassembled WGS sequence"/>
</dbReference>
<evidence type="ECO:0000313" key="4">
    <source>
        <dbReference type="Proteomes" id="UP000191554"/>
    </source>
</evidence>
<accession>A0A1V4SHK1</accession>
<keyword evidence="4" id="KW-1185">Reference proteome</keyword>
<reference evidence="3 4" key="1">
    <citation type="submission" date="2017-03" db="EMBL/GenBank/DDBJ databases">
        <title>Genome sequence of Clostridium hungatei DSM 14427.</title>
        <authorList>
            <person name="Poehlein A."/>
            <person name="Daniel R."/>
        </authorList>
    </citation>
    <scope>NUCLEOTIDE SEQUENCE [LARGE SCALE GENOMIC DNA]</scope>
    <source>
        <strain evidence="3 4">DSM 14427</strain>
    </source>
</reference>
<evidence type="ECO:0000256" key="1">
    <source>
        <dbReference type="SAM" id="MobiDB-lite"/>
    </source>
</evidence>